<dbReference type="SUPFAM" id="SSF53098">
    <property type="entry name" value="Ribonuclease H-like"/>
    <property type="match status" value="1"/>
</dbReference>
<gene>
    <name evidence="3" type="ORF">BAU18_003023</name>
</gene>
<dbReference type="PROSITE" id="PS50994">
    <property type="entry name" value="INTEGRASE"/>
    <property type="match status" value="1"/>
</dbReference>
<accession>A0ABV0F5Q6</accession>
<reference evidence="3 4" key="2">
    <citation type="submission" date="2024-02" db="EMBL/GenBank/DDBJ databases">
        <title>The Genome Sequence of Enterococcus diestrammenae JM9A.</title>
        <authorList>
            <person name="Earl A."/>
            <person name="Manson A."/>
            <person name="Gilmore M."/>
            <person name="Sanders J."/>
            <person name="Shea T."/>
            <person name="Howe W."/>
            <person name="Livny J."/>
            <person name="Cuomo C."/>
            <person name="Neafsey D."/>
            <person name="Birren B."/>
        </authorList>
    </citation>
    <scope>NUCLEOTIDE SEQUENCE [LARGE SCALE GENOMIC DNA]</scope>
    <source>
        <strain evidence="3 4">JM9A</strain>
    </source>
</reference>
<proteinExistence type="predicted"/>
<evidence type="ECO:0000256" key="1">
    <source>
        <dbReference type="ARBA" id="ARBA00002286"/>
    </source>
</evidence>
<dbReference type="InterPro" id="IPR001584">
    <property type="entry name" value="Integrase_cat-core"/>
</dbReference>
<dbReference type="Proteomes" id="UP001429357">
    <property type="component" value="Unassembled WGS sequence"/>
</dbReference>
<evidence type="ECO:0000259" key="2">
    <source>
        <dbReference type="PROSITE" id="PS50994"/>
    </source>
</evidence>
<dbReference type="InterPro" id="IPR025948">
    <property type="entry name" value="HTH-like_dom"/>
</dbReference>
<protein>
    <recommendedName>
        <fullName evidence="2">Integrase catalytic domain-containing protein</fullName>
    </recommendedName>
</protein>
<dbReference type="Pfam" id="PF00665">
    <property type="entry name" value="rve"/>
    <property type="match status" value="1"/>
</dbReference>
<dbReference type="NCBIfam" id="NF033516">
    <property type="entry name" value="transpos_IS3"/>
    <property type="match status" value="1"/>
</dbReference>
<dbReference type="InterPro" id="IPR050900">
    <property type="entry name" value="Transposase_IS3/IS150/IS904"/>
</dbReference>
<dbReference type="PANTHER" id="PTHR46889:SF5">
    <property type="entry name" value="INTEGRASE PROTEIN"/>
    <property type="match status" value="1"/>
</dbReference>
<keyword evidence="4" id="KW-1185">Reference proteome</keyword>
<dbReference type="Pfam" id="PF13333">
    <property type="entry name" value="rve_2"/>
    <property type="match status" value="1"/>
</dbReference>
<evidence type="ECO:0000313" key="4">
    <source>
        <dbReference type="Proteomes" id="UP001429357"/>
    </source>
</evidence>
<dbReference type="InterPro" id="IPR036397">
    <property type="entry name" value="RNaseH_sf"/>
</dbReference>
<reference evidence="4" key="1">
    <citation type="submission" date="2016-06" db="EMBL/GenBank/DDBJ databases">
        <title>Four novel species of enterococci isolated from chicken manure.</title>
        <authorList>
            <person name="Van Tyne D."/>
        </authorList>
    </citation>
    <scope>NUCLEOTIDE SEQUENCE [LARGE SCALE GENOMIC DNA]</scope>
    <source>
        <strain evidence="4">JM9A</strain>
    </source>
</reference>
<comment type="function">
    <text evidence="1">Involved in the transposition of the insertion sequence.</text>
</comment>
<evidence type="ECO:0000313" key="3">
    <source>
        <dbReference type="EMBL" id="MEO1783403.1"/>
    </source>
</evidence>
<dbReference type="RefSeq" id="WP_161869468.1">
    <property type="nucleotide sequence ID" value="NZ_MAEI02000002.1"/>
</dbReference>
<feature type="domain" description="Integrase catalytic" evidence="2">
    <location>
        <begin position="123"/>
        <end position="288"/>
    </location>
</feature>
<dbReference type="PANTHER" id="PTHR46889">
    <property type="entry name" value="TRANSPOSASE INSF FOR INSERTION SEQUENCE IS3B-RELATED"/>
    <property type="match status" value="1"/>
</dbReference>
<comment type="caution">
    <text evidence="3">The sequence shown here is derived from an EMBL/GenBank/DDBJ whole genome shotgun (WGS) entry which is preliminary data.</text>
</comment>
<organism evidence="3 4">
    <name type="scientific">Enterococcus diestrammenae</name>
    <dbReference type="NCBI Taxonomy" id="1155073"/>
    <lineage>
        <taxon>Bacteria</taxon>
        <taxon>Bacillati</taxon>
        <taxon>Bacillota</taxon>
        <taxon>Bacilli</taxon>
        <taxon>Lactobacillales</taxon>
        <taxon>Enterococcaceae</taxon>
        <taxon>Enterococcus</taxon>
    </lineage>
</organism>
<dbReference type="EMBL" id="MAEI02000002">
    <property type="protein sequence ID" value="MEO1783403.1"/>
    <property type="molecule type" value="Genomic_DNA"/>
</dbReference>
<dbReference type="Pfam" id="PF13276">
    <property type="entry name" value="HTH_21"/>
    <property type="match status" value="1"/>
</dbReference>
<dbReference type="Gene3D" id="3.30.420.10">
    <property type="entry name" value="Ribonuclease H-like superfamily/Ribonuclease H"/>
    <property type="match status" value="1"/>
</dbReference>
<name>A0ABV0F5Q6_9ENTE</name>
<dbReference type="InterPro" id="IPR048020">
    <property type="entry name" value="Transpos_IS3"/>
</dbReference>
<dbReference type="InterPro" id="IPR012337">
    <property type="entry name" value="RNaseH-like_sf"/>
</dbReference>
<sequence>MITRRDNNLLNITWLCEAVQVSRSGYYAWLERKDGRDQRELTDQADFDLVLQAYHHRRYAKGSRSIRMRLLHMGIIMNRKKIQRLMRKYNLVCSIRKPNPYRRMAKAKQENTTKPNILNREFESKTPKAAILTDITYIRYGRGKWAYLSVMKDCCTHQILSYALSETLAEDFVLETVQQLIQNHDIPKGQKTLIHSDQGTHYTAIQFQQLLTKEELRQSMSRKGNCWDNAPQESFFGHMKDELPDLNTIDQFSAVRGILDDYMDYYNNEQYQWKLAKLAPNQYEEYLKTGVHPLTHLIDTVAQMPNLPRVLPLQPSWAEGNFD</sequence>